<protein>
    <submittedName>
        <fullName evidence="4">Amidohydrolase</fullName>
    </submittedName>
</protein>
<proteinExistence type="predicted"/>
<dbReference type="Proteomes" id="UP000317369">
    <property type="component" value="Chromosome"/>
</dbReference>
<name>A0A517YSN0_9BACT</name>
<dbReference type="GO" id="GO:0016787">
    <property type="term" value="F:hydrolase activity"/>
    <property type="evidence" value="ECO:0007669"/>
    <property type="project" value="UniProtKB-KW"/>
</dbReference>
<dbReference type="AlphaFoldDB" id="A0A517YSN0"/>
<dbReference type="KEGG" id="pcor:KS4_12690"/>
<dbReference type="InterPro" id="IPR032466">
    <property type="entry name" value="Metal_Hydrolase"/>
</dbReference>
<sequence>MIVDINTRIWESTEQLGPAVAQQMLRRQVTPWDRPAASTDAHDAAMAKIETAVILGFESAYLKASIAHECVAKYVKRNPSKYLGFMGIDPTAGNAVASLERGLALGLAGVTVSPSAGGFHPSNTDAMELYEACEARNVPVFIEFDAMFARDVKMEFGQPYLLDEVARTFPNLKIVINSLGHPWIEQAIALIGKHPTVYTDLTDLIRRPWQLYNALLLAHQQGVTSQIIFGSGFPYCTPEKAIMTIYSVNTLVQGMQLPSVPREVLRSIIERDTLGLLGLQKPASANDGDASKQKLVEVMEVVVPSPDEQNAEAADAAAASEAQTLKLADDEPIVEQMPVIESESDTEEAESEEK</sequence>
<keyword evidence="5" id="KW-1185">Reference proteome</keyword>
<evidence type="ECO:0000256" key="1">
    <source>
        <dbReference type="ARBA" id="ARBA00023239"/>
    </source>
</evidence>
<feature type="region of interest" description="Disordered" evidence="2">
    <location>
        <begin position="307"/>
        <end position="354"/>
    </location>
</feature>
<dbReference type="InterPro" id="IPR006680">
    <property type="entry name" value="Amidohydro-rel"/>
</dbReference>
<dbReference type="SUPFAM" id="SSF51556">
    <property type="entry name" value="Metallo-dependent hydrolases"/>
    <property type="match status" value="1"/>
</dbReference>
<dbReference type="RefSeq" id="WP_200761623.1">
    <property type="nucleotide sequence ID" value="NZ_CP036425.1"/>
</dbReference>
<dbReference type="InterPro" id="IPR032465">
    <property type="entry name" value="ACMSD"/>
</dbReference>
<keyword evidence="1" id="KW-0456">Lyase</keyword>
<evidence type="ECO:0000313" key="4">
    <source>
        <dbReference type="EMBL" id="QDU33224.1"/>
    </source>
</evidence>
<evidence type="ECO:0000256" key="2">
    <source>
        <dbReference type="SAM" id="MobiDB-lite"/>
    </source>
</evidence>
<evidence type="ECO:0000313" key="5">
    <source>
        <dbReference type="Proteomes" id="UP000317369"/>
    </source>
</evidence>
<keyword evidence="4" id="KW-0378">Hydrolase</keyword>
<reference evidence="4 5" key="1">
    <citation type="submission" date="2019-02" db="EMBL/GenBank/DDBJ databases">
        <title>Deep-cultivation of Planctomycetes and their phenomic and genomic characterization uncovers novel biology.</title>
        <authorList>
            <person name="Wiegand S."/>
            <person name="Jogler M."/>
            <person name="Boedeker C."/>
            <person name="Pinto D."/>
            <person name="Vollmers J."/>
            <person name="Rivas-Marin E."/>
            <person name="Kohn T."/>
            <person name="Peeters S.H."/>
            <person name="Heuer A."/>
            <person name="Rast P."/>
            <person name="Oberbeckmann S."/>
            <person name="Bunk B."/>
            <person name="Jeske O."/>
            <person name="Meyerdierks A."/>
            <person name="Storesund J.E."/>
            <person name="Kallscheuer N."/>
            <person name="Luecker S."/>
            <person name="Lage O.M."/>
            <person name="Pohl T."/>
            <person name="Merkel B.J."/>
            <person name="Hornburger P."/>
            <person name="Mueller R.-W."/>
            <person name="Bruemmer F."/>
            <person name="Labrenz M."/>
            <person name="Spormann A.M."/>
            <person name="Op den Camp H."/>
            <person name="Overmann J."/>
            <person name="Amann R."/>
            <person name="Jetten M.S.M."/>
            <person name="Mascher T."/>
            <person name="Medema M.H."/>
            <person name="Devos D.P."/>
            <person name="Kaster A.-K."/>
            <person name="Ovreas L."/>
            <person name="Rohde M."/>
            <person name="Galperin M.Y."/>
            <person name="Jogler C."/>
        </authorList>
    </citation>
    <scope>NUCLEOTIDE SEQUENCE [LARGE SCALE GENOMIC DNA]</scope>
    <source>
        <strain evidence="4 5">KS4</strain>
    </source>
</reference>
<evidence type="ECO:0000259" key="3">
    <source>
        <dbReference type="Pfam" id="PF04909"/>
    </source>
</evidence>
<dbReference type="Pfam" id="PF04909">
    <property type="entry name" value="Amidohydro_2"/>
    <property type="match status" value="1"/>
</dbReference>
<feature type="compositionally biased region" description="Low complexity" evidence="2">
    <location>
        <begin position="311"/>
        <end position="322"/>
    </location>
</feature>
<dbReference type="PANTHER" id="PTHR21240">
    <property type="entry name" value="2-AMINO-3-CARBOXYLMUCONATE-6-SEMIALDEHYDE DECARBOXYLASE"/>
    <property type="match status" value="1"/>
</dbReference>
<gene>
    <name evidence="4" type="ORF">KS4_12690</name>
</gene>
<feature type="compositionally biased region" description="Acidic residues" evidence="2">
    <location>
        <begin position="342"/>
        <end position="354"/>
    </location>
</feature>
<dbReference type="PANTHER" id="PTHR21240:SF19">
    <property type="entry name" value="CATALYTIC_ HYDROLASE"/>
    <property type="match status" value="1"/>
</dbReference>
<accession>A0A517YSN0</accession>
<dbReference type="GO" id="GO:0016831">
    <property type="term" value="F:carboxy-lyase activity"/>
    <property type="evidence" value="ECO:0007669"/>
    <property type="project" value="InterPro"/>
</dbReference>
<feature type="domain" description="Amidohydrolase-related" evidence="3">
    <location>
        <begin position="47"/>
        <end position="241"/>
    </location>
</feature>
<organism evidence="4 5">
    <name type="scientific">Poriferisphaera corsica</name>
    <dbReference type="NCBI Taxonomy" id="2528020"/>
    <lineage>
        <taxon>Bacteria</taxon>
        <taxon>Pseudomonadati</taxon>
        <taxon>Planctomycetota</taxon>
        <taxon>Phycisphaerae</taxon>
        <taxon>Phycisphaerales</taxon>
        <taxon>Phycisphaeraceae</taxon>
        <taxon>Poriferisphaera</taxon>
    </lineage>
</organism>
<dbReference type="Gene3D" id="3.20.20.140">
    <property type="entry name" value="Metal-dependent hydrolases"/>
    <property type="match status" value="1"/>
</dbReference>
<dbReference type="EMBL" id="CP036425">
    <property type="protein sequence ID" value="QDU33224.1"/>
    <property type="molecule type" value="Genomic_DNA"/>
</dbReference>